<dbReference type="AlphaFoldDB" id="E3LKR6"/>
<dbReference type="OMA" id="NIFCRVE"/>
<keyword evidence="4" id="KW-1185">Reference proteome</keyword>
<evidence type="ECO:0000259" key="2">
    <source>
        <dbReference type="Pfam" id="PF04155"/>
    </source>
</evidence>
<evidence type="ECO:0000256" key="1">
    <source>
        <dbReference type="SAM" id="SignalP"/>
    </source>
</evidence>
<organism evidence="4">
    <name type="scientific">Caenorhabditis remanei</name>
    <name type="common">Caenorhabditis vulgaris</name>
    <dbReference type="NCBI Taxonomy" id="31234"/>
    <lineage>
        <taxon>Eukaryota</taxon>
        <taxon>Metazoa</taxon>
        <taxon>Ecdysozoa</taxon>
        <taxon>Nematoda</taxon>
        <taxon>Chromadorea</taxon>
        <taxon>Rhabditida</taxon>
        <taxon>Rhabditina</taxon>
        <taxon>Rhabditomorpha</taxon>
        <taxon>Rhabditoidea</taxon>
        <taxon>Rhabditidae</taxon>
        <taxon>Peloderinae</taxon>
        <taxon>Caenorhabditis</taxon>
    </lineage>
</organism>
<dbReference type="InterPro" id="IPR007284">
    <property type="entry name" value="Ground-like_dom"/>
</dbReference>
<dbReference type="OrthoDB" id="5867918at2759"/>
<dbReference type="InParanoid" id="E3LKR6"/>
<evidence type="ECO:0000313" key="4">
    <source>
        <dbReference type="Proteomes" id="UP000008281"/>
    </source>
</evidence>
<dbReference type="STRING" id="31234.E3LKR6"/>
<evidence type="ECO:0000313" key="3">
    <source>
        <dbReference type="EMBL" id="EFP00034.1"/>
    </source>
</evidence>
<feature type="chain" id="PRO_5003174938" evidence="1">
    <location>
        <begin position="18"/>
        <end position="293"/>
    </location>
</feature>
<dbReference type="EMBL" id="DS268410">
    <property type="protein sequence ID" value="EFP00034.1"/>
    <property type="molecule type" value="Genomic_DNA"/>
</dbReference>
<proteinExistence type="predicted"/>
<dbReference type="HOGENOM" id="CLU_1001966_0_0_1"/>
<accession>E3LKR6</accession>
<keyword evidence="1" id="KW-0732">Signal</keyword>
<dbReference type="Pfam" id="PF04155">
    <property type="entry name" value="Ground-like"/>
    <property type="match status" value="1"/>
</dbReference>
<dbReference type="FunCoup" id="E3LKR6">
    <property type="interactions" value="150"/>
</dbReference>
<reference evidence="3" key="1">
    <citation type="submission" date="2007-07" db="EMBL/GenBank/DDBJ databases">
        <title>PCAP assembly of the Caenorhabditis remanei genome.</title>
        <authorList>
            <consortium name="The Caenorhabditis remanei Sequencing Consortium"/>
            <person name="Wilson R.K."/>
        </authorList>
    </citation>
    <scope>NUCLEOTIDE SEQUENCE [LARGE SCALE GENOMIC DNA]</scope>
    <source>
        <strain evidence="3">PB4641</strain>
    </source>
</reference>
<protein>
    <submittedName>
        <fullName evidence="3">CRE-GRL-13 protein</fullName>
    </submittedName>
</protein>
<name>E3LKR6_CAERE</name>
<gene>
    <name evidence="3" type="primary">Cre-grl-13</name>
    <name evidence="3" type="ORF">CRE_18968</name>
</gene>
<sequence length="293" mass="32693">MVHILILSMTLFGFSHCLFFNGGGGCGCRPQQCGCAAPLPVARSYCPPSPCGRPFQPYQSYPPVSFRPPPPTIFQQQPQFYAVSQSQPIPIQTQFHNSYQQTPVFTSNQSEVFFSKFKFSGSYNAPFNTVPSYMSAPQNSPIQVTSAKETPVDTFDTVIQKSRTDTSPVKNDLDVDVIENNNNPQNFQNALSNFETSLQAYKSMNGIRGIRRAQGSKTEKPEKCSSARLQQIMEESMTSNVSVSKLRISQGAKKEFGYNFDVVCSQFDFSYLISSNIFCRVELDGQICLAYEN</sequence>
<feature type="domain" description="Ground-like" evidence="2">
    <location>
        <begin position="222"/>
        <end position="291"/>
    </location>
</feature>
<dbReference type="Proteomes" id="UP000008281">
    <property type="component" value="Unassembled WGS sequence"/>
</dbReference>
<feature type="signal peptide" evidence="1">
    <location>
        <begin position="1"/>
        <end position="17"/>
    </location>
</feature>
<dbReference type="eggNOG" id="ENOG502TGQB">
    <property type="taxonomic scope" value="Eukaryota"/>
</dbReference>